<dbReference type="Proteomes" id="UP000057043">
    <property type="component" value="Unassembled WGS sequence"/>
</dbReference>
<dbReference type="SUPFAM" id="SSF51905">
    <property type="entry name" value="FAD/NAD(P)-binding domain"/>
    <property type="match status" value="1"/>
</dbReference>
<dbReference type="PRINTS" id="PR00411">
    <property type="entry name" value="PNDRDTASEI"/>
</dbReference>
<dbReference type="Gene3D" id="2.40.30.10">
    <property type="entry name" value="Translation factors"/>
    <property type="match status" value="1"/>
</dbReference>
<dbReference type="Proteomes" id="UP000053961">
    <property type="component" value="Unassembled WGS sequence"/>
</dbReference>
<evidence type="ECO:0000313" key="7">
    <source>
        <dbReference type="EMBL" id="KUK97717.1"/>
    </source>
</evidence>
<dbReference type="Gene3D" id="3.50.50.60">
    <property type="entry name" value="FAD/NAD(P)-binding domain"/>
    <property type="match status" value="1"/>
</dbReference>
<gene>
    <name evidence="6" type="ORF">XD72_0266</name>
    <name evidence="7" type="ORF">XE07_0131</name>
</gene>
<dbReference type="PANTHER" id="PTHR42887">
    <property type="entry name" value="OS12G0638800 PROTEIN"/>
    <property type="match status" value="1"/>
</dbReference>
<reference evidence="8 9" key="2">
    <citation type="journal article" date="2015" name="MBio">
        <title>Genome-Resolved Metagenomic Analysis Reveals Roles for Candidate Phyla and Other Microbial Community Members in Biogeochemical Transformations in Oil Reservoirs.</title>
        <authorList>
            <person name="Hu P."/>
            <person name="Tom L."/>
            <person name="Singh A."/>
            <person name="Thomas B.C."/>
            <person name="Baker B.J."/>
            <person name="Piceno Y.M."/>
            <person name="Andersen G.L."/>
            <person name="Banfield J.F."/>
        </authorList>
    </citation>
    <scope>NUCLEOTIDE SEQUENCE [LARGE SCALE GENOMIC DNA]</scope>
    <source>
        <strain evidence="6">57_489</strain>
    </source>
</reference>
<name>A0A101FVR9_9EURY</name>
<reference evidence="7" key="1">
    <citation type="journal article" date="2015" name="MBio">
        <title>Genome-resolved metagenomic analysis reveals roles for candidate phyla and other microbial community members in biogeochemical transformations in oil reservoirs.</title>
        <authorList>
            <person name="Hu P."/>
            <person name="Tom L."/>
            <person name="Singh A."/>
            <person name="Thomas B.C."/>
            <person name="Baker B.J."/>
            <person name="Piceno Y.M."/>
            <person name="Andersen G.L."/>
            <person name="Banfield J.F."/>
        </authorList>
    </citation>
    <scope>NUCLEOTIDE SEQUENCE [LARGE SCALE GENOMIC DNA]</scope>
    <source>
        <strain evidence="7">56_747</strain>
    </source>
</reference>
<protein>
    <recommendedName>
        <fullName evidence="10">HI0933 family protein</fullName>
    </recommendedName>
</protein>
<keyword evidence="3" id="KW-0274">FAD</keyword>
<evidence type="ECO:0000313" key="8">
    <source>
        <dbReference type="Proteomes" id="UP000053961"/>
    </source>
</evidence>
<keyword evidence="2" id="KW-0285">Flavoprotein</keyword>
<proteinExistence type="predicted"/>
<sequence>MEKLNKLSPSCDEGADQIPDRRRCRGAGEPLDLIVIGAGPAGLFCAINASGKDRKILVLEKKKSPGSKLLISGSGRCNLTHDGDMQSFLDHYGDNGRFLRPALLGFTNRDLVAFFEERGLAMITLEGGKVFPETQRSRDVLAVLLAEGEARGVQIVCGKSVTSIEKSGEGFLVACWDETYRSRTLVIATGGRSYPATGSTGDGYGFAEALGHAIAEIGPALAPVRIRDYPFADLAGISLPGARVSIFRGKKVREHEGDVLFTHEGLSGPGILDLSRSIRAGDVLRVSFVVDETREDLERWLLDRSRGDGARNLRSILAEMDIPARLASRVLEILEIPQDLKCASMTREMRIGLADRLSGFPLVVEGLGGYGCAMATRGGVDLKEVDSKTMESRLARGLYFSGEILDVDGDTGGYNLQAAFSTGFLAARSIQKRLSDQEGTR</sequence>
<evidence type="ECO:0000259" key="5">
    <source>
        <dbReference type="Pfam" id="PF22780"/>
    </source>
</evidence>
<dbReference type="PATRIC" id="fig|301375.6.peg.1142"/>
<comment type="caution">
    <text evidence="6">The sequence shown here is derived from an EMBL/GenBank/DDBJ whole genome shotgun (WGS) entry which is preliminary data.</text>
</comment>
<accession>A0A101FVR9</accession>
<dbReference type="InterPro" id="IPR023166">
    <property type="entry name" value="BaiN-like_dom_sf"/>
</dbReference>
<dbReference type="InterPro" id="IPR036188">
    <property type="entry name" value="FAD/NAD-bd_sf"/>
</dbReference>
<dbReference type="InterPro" id="IPR055178">
    <property type="entry name" value="RsdA/BaiN/AoA(So)-like_dom"/>
</dbReference>
<dbReference type="SUPFAM" id="SSF160996">
    <property type="entry name" value="HI0933 insert domain-like"/>
    <property type="match status" value="1"/>
</dbReference>
<dbReference type="Gene3D" id="1.10.8.260">
    <property type="entry name" value="HI0933 insert domain-like"/>
    <property type="match status" value="1"/>
</dbReference>
<evidence type="ECO:0008006" key="10">
    <source>
        <dbReference type="Google" id="ProtNLM"/>
    </source>
</evidence>
<evidence type="ECO:0000259" key="4">
    <source>
        <dbReference type="Pfam" id="PF03486"/>
    </source>
</evidence>
<dbReference type="EMBL" id="LGHB01000001">
    <property type="protein sequence ID" value="KUK97717.1"/>
    <property type="molecule type" value="Genomic_DNA"/>
</dbReference>
<dbReference type="InterPro" id="IPR004792">
    <property type="entry name" value="BaiN-like"/>
</dbReference>
<feature type="domain" description="RsdA/BaiN/AoA(So)-like insert" evidence="5">
    <location>
        <begin position="219"/>
        <end position="371"/>
    </location>
</feature>
<dbReference type="PRINTS" id="PR00368">
    <property type="entry name" value="FADPNR"/>
</dbReference>
<comment type="cofactor">
    <cofactor evidence="1">
        <name>FAD</name>
        <dbReference type="ChEBI" id="CHEBI:57692"/>
    </cofactor>
</comment>
<dbReference type="NCBIfam" id="TIGR00275">
    <property type="entry name" value="aminoacetone oxidase family FAD-binding enzyme"/>
    <property type="match status" value="1"/>
</dbReference>
<evidence type="ECO:0000256" key="2">
    <source>
        <dbReference type="ARBA" id="ARBA00022630"/>
    </source>
</evidence>
<dbReference type="Pfam" id="PF22780">
    <property type="entry name" value="HI0933_like_1st"/>
    <property type="match status" value="1"/>
</dbReference>
<dbReference type="EMBL" id="LGFT01000004">
    <property type="protein sequence ID" value="KUK45363.1"/>
    <property type="molecule type" value="Genomic_DNA"/>
</dbReference>
<dbReference type="AlphaFoldDB" id="A0A101FVR9"/>
<evidence type="ECO:0000313" key="6">
    <source>
        <dbReference type="EMBL" id="KUK45363.1"/>
    </source>
</evidence>
<feature type="domain" description="RsdA/BaiN/AoA(So)-like Rossmann fold-like" evidence="4">
    <location>
        <begin position="32"/>
        <end position="428"/>
    </location>
</feature>
<dbReference type="Pfam" id="PF03486">
    <property type="entry name" value="HI0933_like"/>
    <property type="match status" value="1"/>
</dbReference>
<evidence type="ECO:0000313" key="9">
    <source>
        <dbReference type="Proteomes" id="UP000057043"/>
    </source>
</evidence>
<evidence type="ECO:0000256" key="1">
    <source>
        <dbReference type="ARBA" id="ARBA00001974"/>
    </source>
</evidence>
<organism evidence="6 9">
    <name type="scientific">Methanothrix harundinacea</name>
    <dbReference type="NCBI Taxonomy" id="301375"/>
    <lineage>
        <taxon>Archaea</taxon>
        <taxon>Methanobacteriati</taxon>
        <taxon>Methanobacteriota</taxon>
        <taxon>Stenosarchaea group</taxon>
        <taxon>Methanomicrobia</taxon>
        <taxon>Methanotrichales</taxon>
        <taxon>Methanotrichaceae</taxon>
        <taxon>Methanothrix</taxon>
    </lineage>
</organism>
<evidence type="ECO:0000256" key="3">
    <source>
        <dbReference type="ARBA" id="ARBA00022827"/>
    </source>
</evidence>
<dbReference type="PANTHER" id="PTHR42887:SF2">
    <property type="entry name" value="OS12G0638800 PROTEIN"/>
    <property type="match status" value="1"/>
</dbReference>
<dbReference type="InterPro" id="IPR057661">
    <property type="entry name" value="RsdA/BaiN/AoA(So)_Rossmann"/>
</dbReference>